<keyword evidence="2" id="KW-1133">Transmembrane helix</keyword>
<evidence type="ECO:0000313" key="3">
    <source>
        <dbReference type="EMBL" id="OHT17313.1"/>
    </source>
</evidence>
<evidence type="ECO:0000313" key="4">
    <source>
        <dbReference type="Proteomes" id="UP000179807"/>
    </source>
</evidence>
<keyword evidence="2" id="KW-0812">Transmembrane</keyword>
<sequence>MIFEQFLPKLQHFKEEGYIELYKLIYGTPQFPFWFCLQAIWSCYVVHRSCLKKKRTISLYIRNFLLCSAMTFAPREIFAYLFHKLSPVVHNPVTLVIFIGIYLAVFLSPYNIVYQIINILYYFIGFLQGAHQTRFFTLILRTVKNIDPLRLLPIAIVFTISDQLIELFFRPILGGAETKMSNGVTIFRTCIFTLLFWITTYENSMSKYIGKYSIHITALVLSFALGLFNASAILGFEEKQSLPCPPPTPIRRSAPESDTENMSE</sequence>
<evidence type="ECO:0000256" key="2">
    <source>
        <dbReference type="SAM" id="Phobius"/>
    </source>
</evidence>
<organism evidence="3 4">
    <name type="scientific">Tritrichomonas foetus</name>
    <dbReference type="NCBI Taxonomy" id="1144522"/>
    <lineage>
        <taxon>Eukaryota</taxon>
        <taxon>Metamonada</taxon>
        <taxon>Parabasalia</taxon>
        <taxon>Tritrichomonadida</taxon>
        <taxon>Tritrichomonadidae</taxon>
        <taxon>Tritrichomonas</taxon>
    </lineage>
</organism>
<keyword evidence="2" id="KW-0472">Membrane</keyword>
<keyword evidence="4" id="KW-1185">Reference proteome</keyword>
<accession>A0A1J4L1C2</accession>
<feature type="transmembrane region" description="Helical" evidence="2">
    <location>
        <begin position="59"/>
        <end position="82"/>
    </location>
</feature>
<feature type="transmembrane region" description="Helical" evidence="2">
    <location>
        <begin position="181"/>
        <end position="200"/>
    </location>
</feature>
<gene>
    <name evidence="3" type="ORF">TRFO_12452</name>
</gene>
<dbReference type="GeneID" id="94831356"/>
<feature type="transmembrane region" description="Helical" evidence="2">
    <location>
        <begin position="31"/>
        <end position="47"/>
    </location>
</feature>
<feature type="region of interest" description="Disordered" evidence="1">
    <location>
        <begin position="243"/>
        <end position="264"/>
    </location>
</feature>
<comment type="caution">
    <text evidence="3">The sequence shown here is derived from an EMBL/GenBank/DDBJ whole genome shotgun (WGS) entry which is preliminary data.</text>
</comment>
<feature type="transmembrane region" description="Helical" evidence="2">
    <location>
        <begin position="88"/>
        <end position="107"/>
    </location>
</feature>
<dbReference type="VEuPathDB" id="TrichDB:TRFO_12452"/>
<reference evidence="3" key="1">
    <citation type="submission" date="2016-10" db="EMBL/GenBank/DDBJ databases">
        <authorList>
            <person name="Benchimol M."/>
            <person name="Almeida L.G."/>
            <person name="Vasconcelos A.T."/>
            <person name="Perreira-Neves A."/>
            <person name="Rosa I.A."/>
            <person name="Tasca T."/>
            <person name="Bogo M.R."/>
            <person name="de Souza W."/>
        </authorList>
    </citation>
    <scope>NUCLEOTIDE SEQUENCE [LARGE SCALE GENOMIC DNA]</scope>
    <source>
        <strain evidence="3">K</strain>
    </source>
</reference>
<feature type="transmembrane region" description="Helical" evidence="2">
    <location>
        <begin position="151"/>
        <end position="169"/>
    </location>
</feature>
<protein>
    <submittedName>
        <fullName evidence="3">Uncharacterized protein</fullName>
    </submittedName>
</protein>
<dbReference type="EMBL" id="MLAK01000014">
    <property type="protein sequence ID" value="OHT17313.1"/>
    <property type="molecule type" value="Genomic_DNA"/>
</dbReference>
<dbReference type="Proteomes" id="UP000179807">
    <property type="component" value="Unassembled WGS sequence"/>
</dbReference>
<feature type="transmembrane region" description="Helical" evidence="2">
    <location>
        <begin position="212"/>
        <end position="236"/>
    </location>
</feature>
<name>A0A1J4L1C2_9EUKA</name>
<dbReference type="OrthoDB" id="10559096at2759"/>
<proteinExistence type="predicted"/>
<dbReference type="RefSeq" id="XP_068370449.1">
    <property type="nucleotide sequence ID" value="XM_068496652.1"/>
</dbReference>
<dbReference type="AlphaFoldDB" id="A0A1J4L1C2"/>
<evidence type="ECO:0000256" key="1">
    <source>
        <dbReference type="SAM" id="MobiDB-lite"/>
    </source>
</evidence>